<gene>
    <name evidence="1" type="ORF">RPERSI_LOCUS18704</name>
</gene>
<dbReference type="Proteomes" id="UP000789920">
    <property type="component" value="Unassembled WGS sequence"/>
</dbReference>
<sequence>MDIGYKSIVGLRAMKVLNTNMENISDTIRKEIEKNFNTMKSKLSEPKDNMKCDLPESIASSCKKFVDDFNKPEDIHVLRNVVYNKS</sequence>
<accession>A0ACA9RCV2</accession>
<organism evidence="1 2">
    <name type="scientific">Racocetra persica</name>
    <dbReference type="NCBI Taxonomy" id="160502"/>
    <lineage>
        <taxon>Eukaryota</taxon>
        <taxon>Fungi</taxon>
        <taxon>Fungi incertae sedis</taxon>
        <taxon>Mucoromycota</taxon>
        <taxon>Glomeromycotina</taxon>
        <taxon>Glomeromycetes</taxon>
        <taxon>Diversisporales</taxon>
        <taxon>Gigasporaceae</taxon>
        <taxon>Racocetra</taxon>
    </lineage>
</organism>
<reference evidence="1" key="1">
    <citation type="submission" date="2021-06" db="EMBL/GenBank/DDBJ databases">
        <authorList>
            <person name="Kallberg Y."/>
            <person name="Tangrot J."/>
            <person name="Rosling A."/>
        </authorList>
    </citation>
    <scope>NUCLEOTIDE SEQUENCE</scope>
    <source>
        <strain evidence="1">MA461A</strain>
    </source>
</reference>
<evidence type="ECO:0000313" key="2">
    <source>
        <dbReference type="Proteomes" id="UP000789920"/>
    </source>
</evidence>
<name>A0ACA9RCV2_9GLOM</name>
<protein>
    <submittedName>
        <fullName evidence="1">34065_t:CDS:1</fullName>
    </submittedName>
</protein>
<keyword evidence="2" id="KW-1185">Reference proteome</keyword>
<comment type="caution">
    <text evidence="1">The sequence shown here is derived from an EMBL/GenBank/DDBJ whole genome shotgun (WGS) entry which is preliminary data.</text>
</comment>
<evidence type="ECO:0000313" key="1">
    <source>
        <dbReference type="EMBL" id="CAG8788436.1"/>
    </source>
</evidence>
<dbReference type="EMBL" id="CAJVQC010050019">
    <property type="protein sequence ID" value="CAG8788436.1"/>
    <property type="molecule type" value="Genomic_DNA"/>
</dbReference>
<proteinExistence type="predicted"/>